<dbReference type="PANTHER" id="PTHR24421">
    <property type="entry name" value="NITRATE/NITRITE SENSOR PROTEIN NARX-RELATED"/>
    <property type="match status" value="1"/>
</dbReference>
<evidence type="ECO:0000256" key="10">
    <source>
        <dbReference type="SAM" id="Phobius"/>
    </source>
</evidence>
<feature type="compositionally biased region" description="Basic and acidic residues" evidence="9">
    <location>
        <begin position="262"/>
        <end position="276"/>
    </location>
</feature>
<evidence type="ECO:0000256" key="7">
    <source>
        <dbReference type="ARBA" id="ARBA00022840"/>
    </source>
</evidence>
<dbReference type="InterPro" id="IPR003594">
    <property type="entry name" value="HATPase_dom"/>
</dbReference>
<protein>
    <recommendedName>
        <fullName evidence="2">histidine kinase</fullName>
        <ecNumber evidence="2">2.7.13.3</ecNumber>
    </recommendedName>
</protein>
<gene>
    <name evidence="12" type="ORF">HHL22_08590</name>
</gene>
<dbReference type="PANTHER" id="PTHR24421:SF10">
    <property type="entry name" value="NITRATE_NITRITE SENSOR PROTEIN NARQ"/>
    <property type="match status" value="1"/>
</dbReference>
<evidence type="ECO:0000256" key="1">
    <source>
        <dbReference type="ARBA" id="ARBA00000085"/>
    </source>
</evidence>
<dbReference type="Gene3D" id="1.20.5.1930">
    <property type="match status" value="1"/>
</dbReference>
<dbReference type="GO" id="GO:0005524">
    <property type="term" value="F:ATP binding"/>
    <property type="evidence" value="ECO:0007669"/>
    <property type="project" value="UniProtKB-KW"/>
</dbReference>
<dbReference type="InterPro" id="IPR036890">
    <property type="entry name" value="HATPase_C_sf"/>
</dbReference>
<dbReference type="Proteomes" id="UP000559626">
    <property type="component" value="Unassembled WGS sequence"/>
</dbReference>
<evidence type="ECO:0000256" key="4">
    <source>
        <dbReference type="ARBA" id="ARBA00022679"/>
    </source>
</evidence>
<comment type="caution">
    <text evidence="12">The sequence shown here is derived from an EMBL/GenBank/DDBJ whole genome shotgun (WGS) entry which is preliminary data.</text>
</comment>
<evidence type="ECO:0000256" key="8">
    <source>
        <dbReference type="ARBA" id="ARBA00023012"/>
    </source>
</evidence>
<dbReference type="GO" id="GO:0000155">
    <property type="term" value="F:phosphorelay sensor kinase activity"/>
    <property type="evidence" value="ECO:0007669"/>
    <property type="project" value="InterPro"/>
</dbReference>
<dbReference type="InterPro" id="IPR011712">
    <property type="entry name" value="Sig_transdc_His_kin_sub3_dim/P"/>
</dbReference>
<evidence type="ECO:0000256" key="6">
    <source>
        <dbReference type="ARBA" id="ARBA00022777"/>
    </source>
</evidence>
<dbReference type="GO" id="GO:0046983">
    <property type="term" value="F:protein dimerization activity"/>
    <property type="evidence" value="ECO:0007669"/>
    <property type="project" value="InterPro"/>
</dbReference>
<keyword evidence="6 12" id="KW-0418">Kinase</keyword>
<keyword evidence="10" id="KW-1133">Transmembrane helix</keyword>
<proteinExistence type="predicted"/>
<accession>A0A7Y0ADC9</accession>
<dbReference type="InterPro" id="IPR005467">
    <property type="entry name" value="His_kinase_dom"/>
</dbReference>
<dbReference type="InterPro" id="IPR050482">
    <property type="entry name" value="Sensor_HK_TwoCompSys"/>
</dbReference>
<dbReference type="Pfam" id="PF07730">
    <property type="entry name" value="HisKA_3"/>
    <property type="match status" value="1"/>
</dbReference>
<sequence>MDAPSEVTFGKLLLTGIAFMLLAAGLLVAFVVVYQRRLLAQQQRQLAAEATYQRQLLAAVIEAQERERERIGRDLHDGIGSTIATAKLLLNRLGAGAAATNPDGLLALVQEIMAGAVHDVRSVSHNLYPVVLARFGLAEALQHLVDMSNEAGGVAVSLALHYPQPLALAQELALYRICQELLHNALKHAQGATQLQVVLEQRGAQLALVVEDDGCGFEPTPPAAAGTPDVAAGAGLRSIDVRVQLLRARLHRRTAPGQGTHTRIELDHPATGEPKG</sequence>
<evidence type="ECO:0000313" key="13">
    <source>
        <dbReference type="Proteomes" id="UP000559626"/>
    </source>
</evidence>
<dbReference type="SMART" id="SM00387">
    <property type="entry name" value="HATPase_c"/>
    <property type="match status" value="1"/>
</dbReference>
<evidence type="ECO:0000256" key="3">
    <source>
        <dbReference type="ARBA" id="ARBA00022553"/>
    </source>
</evidence>
<dbReference type="GO" id="GO:0016020">
    <property type="term" value="C:membrane"/>
    <property type="evidence" value="ECO:0007669"/>
    <property type="project" value="InterPro"/>
</dbReference>
<dbReference type="EMBL" id="JABBGH010000001">
    <property type="protein sequence ID" value="NML65259.1"/>
    <property type="molecule type" value="Genomic_DNA"/>
</dbReference>
<evidence type="ECO:0000256" key="5">
    <source>
        <dbReference type="ARBA" id="ARBA00022741"/>
    </source>
</evidence>
<evidence type="ECO:0000256" key="9">
    <source>
        <dbReference type="SAM" id="MobiDB-lite"/>
    </source>
</evidence>
<keyword evidence="10" id="KW-0812">Transmembrane</keyword>
<reference evidence="12 13" key="1">
    <citation type="submission" date="2020-04" db="EMBL/GenBank/DDBJ databases">
        <title>Hymenobacter polaris sp. nov., isolated from Arctic soil.</title>
        <authorList>
            <person name="Dahal R.H."/>
        </authorList>
    </citation>
    <scope>NUCLEOTIDE SEQUENCE [LARGE SCALE GENOMIC DNA]</scope>
    <source>
        <strain evidence="12 13">RP-2-7</strain>
    </source>
</reference>
<name>A0A7Y0ADC9_9BACT</name>
<evidence type="ECO:0000256" key="2">
    <source>
        <dbReference type="ARBA" id="ARBA00012438"/>
    </source>
</evidence>
<dbReference type="EC" id="2.7.13.3" evidence="2"/>
<dbReference type="SUPFAM" id="SSF55874">
    <property type="entry name" value="ATPase domain of HSP90 chaperone/DNA topoisomerase II/histidine kinase"/>
    <property type="match status" value="1"/>
</dbReference>
<feature type="transmembrane region" description="Helical" evidence="10">
    <location>
        <begin position="12"/>
        <end position="34"/>
    </location>
</feature>
<keyword evidence="3" id="KW-0597">Phosphoprotein</keyword>
<comment type="catalytic activity">
    <reaction evidence="1">
        <text>ATP + protein L-histidine = ADP + protein N-phospho-L-histidine.</text>
        <dbReference type="EC" id="2.7.13.3"/>
    </reaction>
</comment>
<dbReference type="AlphaFoldDB" id="A0A7Y0ADC9"/>
<dbReference type="CDD" id="cd16917">
    <property type="entry name" value="HATPase_UhpB-NarQ-NarX-like"/>
    <property type="match status" value="1"/>
</dbReference>
<organism evidence="12 13">
    <name type="scientific">Hymenobacter polaris</name>
    <dbReference type="NCBI Taxonomy" id="2682546"/>
    <lineage>
        <taxon>Bacteria</taxon>
        <taxon>Pseudomonadati</taxon>
        <taxon>Bacteroidota</taxon>
        <taxon>Cytophagia</taxon>
        <taxon>Cytophagales</taxon>
        <taxon>Hymenobacteraceae</taxon>
        <taxon>Hymenobacter</taxon>
    </lineage>
</organism>
<evidence type="ECO:0000259" key="11">
    <source>
        <dbReference type="PROSITE" id="PS50109"/>
    </source>
</evidence>
<keyword evidence="4" id="KW-0808">Transferase</keyword>
<evidence type="ECO:0000313" key="12">
    <source>
        <dbReference type="EMBL" id="NML65259.1"/>
    </source>
</evidence>
<dbReference type="Pfam" id="PF02518">
    <property type="entry name" value="HATPase_c"/>
    <property type="match status" value="1"/>
</dbReference>
<feature type="region of interest" description="Disordered" evidence="9">
    <location>
        <begin position="254"/>
        <end position="276"/>
    </location>
</feature>
<keyword evidence="5" id="KW-0547">Nucleotide-binding</keyword>
<keyword evidence="10" id="KW-0472">Membrane</keyword>
<dbReference type="Gene3D" id="3.30.565.10">
    <property type="entry name" value="Histidine kinase-like ATPase, C-terminal domain"/>
    <property type="match status" value="1"/>
</dbReference>
<keyword evidence="13" id="KW-1185">Reference proteome</keyword>
<keyword evidence="7" id="KW-0067">ATP-binding</keyword>
<feature type="domain" description="Histidine kinase" evidence="11">
    <location>
        <begin position="70"/>
        <end position="270"/>
    </location>
</feature>
<dbReference type="RefSeq" id="WP_169530508.1">
    <property type="nucleotide sequence ID" value="NZ_JABBGH010000001.1"/>
</dbReference>
<dbReference type="PROSITE" id="PS50109">
    <property type="entry name" value="HIS_KIN"/>
    <property type="match status" value="1"/>
</dbReference>
<keyword evidence="8" id="KW-0902">Two-component regulatory system</keyword>